<evidence type="ECO:0000313" key="2">
    <source>
        <dbReference type="RefSeq" id="XP_028154445.1"/>
    </source>
</evidence>
<feature type="coiled-coil region" evidence="1">
    <location>
        <begin position="83"/>
        <end position="110"/>
    </location>
</feature>
<reference evidence="2" key="1">
    <citation type="submission" date="2025-08" db="UniProtKB">
        <authorList>
            <consortium name="RefSeq"/>
        </authorList>
    </citation>
    <scope>IDENTIFICATION</scope>
    <source>
        <tissue evidence="2">Whole insect</tissue>
    </source>
</reference>
<organism evidence="2">
    <name type="scientific">Diabrotica virgifera virgifera</name>
    <name type="common">western corn rootworm</name>
    <dbReference type="NCBI Taxonomy" id="50390"/>
    <lineage>
        <taxon>Eukaryota</taxon>
        <taxon>Metazoa</taxon>
        <taxon>Ecdysozoa</taxon>
        <taxon>Arthropoda</taxon>
        <taxon>Hexapoda</taxon>
        <taxon>Insecta</taxon>
        <taxon>Pterygota</taxon>
        <taxon>Neoptera</taxon>
        <taxon>Endopterygota</taxon>
        <taxon>Coleoptera</taxon>
        <taxon>Polyphaga</taxon>
        <taxon>Cucujiformia</taxon>
        <taxon>Chrysomeloidea</taxon>
        <taxon>Chrysomelidae</taxon>
        <taxon>Galerucinae</taxon>
        <taxon>Diabroticina</taxon>
        <taxon>Diabroticites</taxon>
        <taxon>Diabrotica</taxon>
    </lineage>
</organism>
<evidence type="ECO:0000256" key="1">
    <source>
        <dbReference type="SAM" id="Coils"/>
    </source>
</evidence>
<dbReference type="InParanoid" id="A0A6P7HFC5"/>
<gene>
    <name evidence="2" type="primary">LOC114348001</name>
</gene>
<keyword evidence="1" id="KW-0175">Coiled coil</keyword>
<dbReference type="AlphaFoldDB" id="A0A6P7HFC5"/>
<protein>
    <submittedName>
        <fullName evidence="2">Uncharacterized protein LOC114348001</fullName>
    </submittedName>
</protein>
<dbReference type="RefSeq" id="XP_028154445.1">
    <property type="nucleotide sequence ID" value="XM_028298644.1"/>
</dbReference>
<sequence length="349" mass="39283">MSGRSKSVSDTQEIADEDESFCSNLQLRLSTGAVGADTSFEVDVESIKELMEFIDSDMDPGKRLNKAGKEGLKTRIMSVAMELANLAGQNKIMKEELKRLRKEAKTETTSYAKIAAQPAVAVRSEAEKKIAMRKEDNTIFITCDKAATGKKVQEELTRVLNPRTTKVRINRMRTAGKALIIEAASKQDLEKIKNHEQVKKHFKCDLPRKRKPLVIIYDVASADKEEDVIEDIRSQNFEHMTAEQFAEVFKVRFRTGPRGRSTVHYVVQVFPEIGNVLVRSKIYVGFSAPNAKDYIVVPKCMKCQDLGHVAKHCVKEMACSHCGEMHERKNCGKVEQPKTCIPCKSKDDL</sequence>
<proteinExistence type="predicted"/>
<feature type="non-terminal residue" evidence="2">
    <location>
        <position position="349"/>
    </location>
</feature>
<name>A0A6P7HFC5_DIAVI</name>
<accession>A0A6P7HFC5</accession>